<dbReference type="EMBL" id="JBBKZU010000028">
    <property type="protein sequence ID" value="MEJ8816017.1"/>
    <property type="molecule type" value="Genomic_DNA"/>
</dbReference>
<evidence type="ECO:0000256" key="2">
    <source>
        <dbReference type="ARBA" id="ARBA00022771"/>
    </source>
</evidence>
<evidence type="ECO:0000259" key="6">
    <source>
        <dbReference type="Pfam" id="PF01258"/>
    </source>
</evidence>
<gene>
    <name evidence="7" type="ORF">WKW77_33505</name>
</gene>
<evidence type="ECO:0000313" key="7">
    <source>
        <dbReference type="EMBL" id="MEJ8816017.1"/>
    </source>
</evidence>
<accession>A0ABU8VS94</accession>
<keyword evidence="8" id="KW-1185">Reference proteome</keyword>
<proteinExistence type="predicted"/>
<comment type="caution">
    <text evidence="7">The sequence shown here is derived from an EMBL/GenBank/DDBJ whole genome shotgun (WGS) entry which is preliminary data.</text>
</comment>
<feature type="zinc finger region" description="dksA C4-type" evidence="4">
    <location>
        <begin position="91"/>
        <end position="115"/>
    </location>
</feature>
<evidence type="ECO:0000256" key="3">
    <source>
        <dbReference type="ARBA" id="ARBA00022833"/>
    </source>
</evidence>
<keyword evidence="1" id="KW-0479">Metal-binding</keyword>
<dbReference type="SUPFAM" id="SSF109635">
    <property type="entry name" value="DnaK suppressor protein DksA, alpha-hairpin domain"/>
    <property type="match status" value="1"/>
</dbReference>
<evidence type="ECO:0000256" key="1">
    <source>
        <dbReference type="ARBA" id="ARBA00022723"/>
    </source>
</evidence>
<sequence length="128" mass="14538">MTGLSEKQLASLRKKLDRREAELAAELATINNEAMEDSSRLPPLEPGDTVDLAEARTHETVRDGEAQRDALELRRIADARERMRNGRYGRCIDCDAQIPRERLEVQPSSERCVPCQRLYEAHRASGHI</sequence>
<dbReference type="RefSeq" id="WP_340361212.1">
    <property type="nucleotide sequence ID" value="NZ_JBBKZU010000028.1"/>
</dbReference>
<name>A0ABU8VS94_9BURK</name>
<dbReference type="InterPro" id="IPR037187">
    <property type="entry name" value="DnaK_N"/>
</dbReference>
<feature type="domain" description="Zinc finger DksA/TraR C4-type" evidence="6">
    <location>
        <begin position="86"/>
        <end position="120"/>
    </location>
</feature>
<evidence type="ECO:0000313" key="8">
    <source>
        <dbReference type="Proteomes" id="UP001365846"/>
    </source>
</evidence>
<dbReference type="PANTHER" id="PTHR33823:SF4">
    <property type="entry name" value="GENERAL STRESS PROTEIN 16O"/>
    <property type="match status" value="1"/>
</dbReference>
<dbReference type="InterPro" id="IPR000962">
    <property type="entry name" value="Znf_DskA_TraR"/>
</dbReference>
<organism evidence="7 8">
    <name type="scientific">Variovorax ureilyticus</name>
    <dbReference type="NCBI Taxonomy" id="1836198"/>
    <lineage>
        <taxon>Bacteria</taxon>
        <taxon>Pseudomonadati</taxon>
        <taxon>Pseudomonadota</taxon>
        <taxon>Betaproteobacteria</taxon>
        <taxon>Burkholderiales</taxon>
        <taxon>Comamonadaceae</taxon>
        <taxon>Variovorax</taxon>
    </lineage>
</organism>
<dbReference type="Pfam" id="PF01258">
    <property type="entry name" value="zf-dskA_traR"/>
    <property type="match status" value="1"/>
</dbReference>
<dbReference type="Gene3D" id="1.20.120.910">
    <property type="entry name" value="DksA, coiled-coil domain"/>
    <property type="match status" value="1"/>
</dbReference>
<keyword evidence="3" id="KW-0862">Zinc</keyword>
<feature type="region of interest" description="Disordered" evidence="5">
    <location>
        <begin position="30"/>
        <end position="68"/>
    </location>
</feature>
<dbReference type="Proteomes" id="UP001365846">
    <property type="component" value="Unassembled WGS sequence"/>
</dbReference>
<feature type="compositionally biased region" description="Basic and acidic residues" evidence="5">
    <location>
        <begin position="53"/>
        <end position="68"/>
    </location>
</feature>
<reference evidence="7 8" key="1">
    <citation type="submission" date="2024-03" db="EMBL/GenBank/DDBJ databases">
        <title>Novel species of the genus Variovorax.</title>
        <authorList>
            <person name="Liu Q."/>
            <person name="Xin Y.-H."/>
        </authorList>
    </citation>
    <scope>NUCLEOTIDE SEQUENCE [LARGE SCALE GENOMIC DNA]</scope>
    <source>
        <strain evidence="7 8">KACC 18899</strain>
    </source>
</reference>
<dbReference type="PROSITE" id="PS51128">
    <property type="entry name" value="ZF_DKSA_2"/>
    <property type="match status" value="1"/>
</dbReference>
<evidence type="ECO:0000256" key="5">
    <source>
        <dbReference type="SAM" id="MobiDB-lite"/>
    </source>
</evidence>
<evidence type="ECO:0000256" key="4">
    <source>
        <dbReference type="PROSITE-ProRule" id="PRU00510"/>
    </source>
</evidence>
<dbReference type="SUPFAM" id="SSF57716">
    <property type="entry name" value="Glucocorticoid receptor-like (DNA-binding domain)"/>
    <property type="match status" value="1"/>
</dbReference>
<protein>
    <submittedName>
        <fullName evidence="7">TraR/DksA C4-type zinc finger protein</fullName>
    </submittedName>
</protein>
<dbReference type="PANTHER" id="PTHR33823">
    <property type="entry name" value="RNA POLYMERASE-BINDING TRANSCRIPTION FACTOR DKSA-RELATED"/>
    <property type="match status" value="1"/>
</dbReference>
<keyword evidence="2" id="KW-0863">Zinc-finger</keyword>